<dbReference type="SUPFAM" id="SSF53474">
    <property type="entry name" value="alpha/beta-Hydrolases"/>
    <property type="match status" value="1"/>
</dbReference>
<dbReference type="EMBL" id="BJXA01000002">
    <property type="protein sequence ID" value="GEM36057.1"/>
    <property type="molecule type" value="Genomic_DNA"/>
</dbReference>
<sequence length="317" mass="34102">MATNDGSGPVTYDFDPELAPFVPRLRPLDYSDPVAARAALRAVMARQPAYEAASRVTIVDRPIPGPPGAGPVTVRIYRPVDRPEPLPALIFPHWGGFVTGDLDTAQTFASRIADQVGAVVVSPEYRLAPEHPFPAGLHDCYAALEWTADRAVELGVEPHRIGVGGFSAGGGLAAGVALLARDRHGPRIAFLYLLFPQLDDRLATVSARSFVDTPMLDRTALTLCWRHYLGAGPPSEYAAPARAVDISGLPPAFVGVCEYDPLRDEGISFAHRLIRAGVKTEIVHYLGTFHASIGLAHAAVSQRMVRDQIAALRHGLR</sequence>
<dbReference type="Proteomes" id="UP000321424">
    <property type="component" value="Unassembled WGS sequence"/>
</dbReference>
<dbReference type="InterPro" id="IPR050300">
    <property type="entry name" value="GDXG_lipolytic_enzyme"/>
</dbReference>
<dbReference type="Gene3D" id="3.40.50.1820">
    <property type="entry name" value="alpha/beta hydrolase"/>
    <property type="match status" value="1"/>
</dbReference>
<name>A0A511M789_9NOCA</name>
<dbReference type="AlphaFoldDB" id="A0A511M789"/>
<dbReference type="InterPro" id="IPR029058">
    <property type="entry name" value="AB_hydrolase_fold"/>
</dbReference>
<organism evidence="3 4">
    <name type="scientific">Nocardia ninae NBRC 108245</name>
    <dbReference type="NCBI Taxonomy" id="1210091"/>
    <lineage>
        <taxon>Bacteria</taxon>
        <taxon>Bacillati</taxon>
        <taxon>Actinomycetota</taxon>
        <taxon>Actinomycetes</taxon>
        <taxon>Mycobacteriales</taxon>
        <taxon>Nocardiaceae</taxon>
        <taxon>Nocardia</taxon>
    </lineage>
</organism>
<reference evidence="3 4" key="1">
    <citation type="submission" date="2019-07" db="EMBL/GenBank/DDBJ databases">
        <title>Whole genome shotgun sequence of Nocardia ninae NBRC 108245.</title>
        <authorList>
            <person name="Hosoyama A."/>
            <person name="Uohara A."/>
            <person name="Ohji S."/>
            <person name="Ichikawa N."/>
        </authorList>
    </citation>
    <scope>NUCLEOTIDE SEQUENCE [LARGE SCALE GENOMIC DNA]</scope>
    <source>
        <strain evidence="3 4">NBRC 108245</strain>
    </source>
</reference>
<proteinExistence type="predicted"/>
<evidence type="ECO:0000313" key="3">
    <source>
        <dbReference type="EMBL" id="GEM36057.1"/>
    </source>
</evidence>
<evidence type="ECO:0000256" key="1">
    <source>
        <dbReference type="ARBA" id="ARBA00022801"/>
    </source>
</evidence>
<dbReference type="GO" id="GO:0016787">
    <property type="term" value="F:hydrolase activity"/>
    <property type="evidence" value="ECO:0007669"/>
    <property type="project" value="UniProtKB-KW"/>
</dbReference>
<evidence type="ECO:0000259" key="2">
    <source>
        <dbReference type="Pfam" id="PF07859"/>
    </source>
</evidence>
<dbReference type="InterPro" id="IPR013094">
    <property type="entry name" value="AB_hydrolase_3"/>
</dbReference>
<keyword evidence="1" id="KW-0378">Hydrolase</keyword>
<keyword evidence="4" id="KW-1185">Reference proteome</keyword>
<evidence type="ECO:0000313" key="4">
    <source>
        <dbReference type="Proteomes" id="UP000321424"/>
    </source>
</evidence>
<dbReference type="PANTHER" id="PTHR48081">
    <property type="entry name" value="AB HYDROLASE SUPERFAMILY PROTEIN C4A8.06C"/>
    <property type="match status" value="1"/>
</dbReference>
<accession>A0A511M789</accession>
<gene>
    <name evidence="3" type="primary">aes</name>
    <name evidence="3" type="ORF">NN4_05760</name>
</gene>
<dbReference type="Pfam" id="PF07859">
    <property type="entry name" value="Abhydrolase_3"/>
    <property type="match status" value="1"/>
</dbReference>
<dbReference type="PANTHER" id="PTHR48081:SF8">
    <property type="entry name" value="ALPHA_BETA HYDROLASE FOLD-3 DOMAIN-CONTAINING PROTEIN-RELATED"/>
    <property type="match status" value="1"/>
</dbReference>
<protein>
    <submittedName>
        <fullName evidence="3">Esterase</fullName>
    </submittedName>
</protein>
<feature type="domain" description="Alpha/beta hydrolase fold-3" evidence="2">
    <location>
        <begin position="90"/>
        <end position="291"/>
    </location>
</feature>
<comment type="caution">
    <text evidence="3">The sequence shown here is derived from an EMBL/GenBank/DDBJ whole genome shotgun (WGS) entry which is preliminary data.</text>
</comment>